<dbReference type="PROSITE" id="PS51679">
    <property type="entry name" value="SAM_MT_C5"/>
    <property type="match status" value="1"/>
</dbReference>
<evidence type="ECO:0000256" key="7">
    <source>
        <dbReference type="RuleBase" id="RU000417"/>
    </source>
</evidence>
<evidence type="ECO:0000256" key="2">
    <source>
        <dbReference type="ARBA" id="ARBA00022679"/>
    </source>
</evidence>
<evidence type="ECO:0000256" key="1">
    <source>
        <dbReference type="ARBA" id="ARBA00022603"/>
    </source>
</evidence>
<dbReference type="InterPro" id="IPR050390">
    <property type="entry name" value="C5-Methyltransferase"/>
</dbReference>
<dbReference type="PANTHER" id="PTHR10629">
    <property type="entry name" value="CYTOSINE-SPECIFIC METHYLTRANSFERASE"/>
    <property type="match status" value="1"/>
</dbReference>
<comment type="catalytic activity">
    <reaction evidence="7">
        <text>a 2'-deoxycytidine in DNA + S-adenosyl-L-methionine = a 5-methyl-2'-deoxycytidine in DNA + S-adenosyl-L-homocysteine + H(+)</text>
        <dbReference type="Rhea" id="RHEA:13681"/>
        <dbReference type="Rhea" id="RHEA-COMP:11369"/>
        <dbReference type="Rhea" id="RHEA-COMP:11370"/>
        <dbReference type="ChEBI" id="CHEBI:15378"/>
        <dbReference type="ChEBI" id="CHEBI:57856"/>
        <dbReference type="ChEBI" id="CHEBI:59789"/>
        <dbReference type="ChEBI" id="CHEBI:85452"/>
        <dbReference type="ChEBI" id="CHEBI:85454"/>
        <dbReference type="EC" id="2.1.1.37"/>
    </reaction>
</comment>
<dbReference type="NCBIfam" id="TIGR00675">
    <property type="entry name" value="dcm"/>
    <property type="match status" value="1"/>
</dbReference>
<dbReference type="GO" id="GO:0009307">
    <property type="term" value="P:DNA restriction-modification system"/>
    <property type="evidence" value="ECO:0007669"/>
    <property type="project" value="UniProtKB-KW"/>
</dbReference>
<accession>A0A941GNA9</accession>
<dbReference type="InterPro" id="IPR029063">
    <property type="entry name" value="SAM-dependent_MTases_sf"/>
</dbReference>
<dbReference type="Pfam" id="PF00145">
    <property type="entry name" value="DNA_methylase"/>
    <property type="match status" value="1"/>
</dbReference>
<sequence length="394" mass="44672">MKILDVFSGAGGFSLGFKLAGCDLIGAVEQDEWAGATFAHNHKDAKVIIGKIENYADDYLRNVFNNNYPNIILGSPPCQGFSICTKNAGDPKDPRNSLFQEFLRMGKIFFPDYLIMENVPNLLKAKTSSGGAVLDIIITELKQLGYWVYSEILEATNYGVPQIRKRLFIIASRYELTNPFPLGTHSFLDNGQLSLLNSRKPCPTLWEAIADLPEIEAREGAEEMEYDKEATNEYQKQMRLGSVKVYNHVAMKHSRRTVERFATMSWGDSLVNVPEHLRPFQRNSNGIISTKVYEQNSRKMHPDKPCHTIPASFYANFVHPYKNRNFTAREGARLQSFPDWFIFQGKPTVVSQKLLAREGRTKEQHLCQYNQIGNAVPPLMAKAIAQNLLKQTTR</sequence>
<keyword evidence="3 5" id="KW-0949">S-adenosyl-L-methionine</keyword>
<evidence type="ECO:0000256" key="5">
    <source>
        <dbReference type="PROSITE-ProRule" id="PRU01016"/>
    </source>
</evidence>
<name>A0A941GNA9_9CHRO</name>
<evidence type="ECO:0000256" key="6">
    <source>
        <dbReference type="RuleBase" id="RU000416"/>
    </source>
</evidence>
<gene>
    <name evidence="8" type="ORF">DSM107014_03145</name>
</gene>
<dbReference type="GO" id="GO:0044027">
    <property type="term" value="P:negative regulation of gene expression via chromosomal CpG island methylation"/>
    <property type="evidence" value="ECO:0007669"/>
    <property type="project" value="TreeGrafter"/>
</dbReference>
<feature type="active site" evidence="5">
    <location>
        <position position="78"/>
    </location>
</feature>
<dbReference type="InterPro" id="IPR001525">
    <property type="entry name" value="C5_MeTfrase"/>
</dbReference>
<dbReference type="PANTHER" id="PTHR10629:SF52">
    <property type="entry name" value="DNA (CYTOSINE-5)-METHYLTRANSFERASE 1"/>
    <property type="match status" value="1"/>
</dbReference>
<dbReference type="InterPro" id="IPR018117">
    <property type="entry name" value="C5_DNA_meth_AS"/>
</dbReference>
<comment type="similarity">
    <text evidence="5 6">Belongs to the class I-like SAM-binding methyltransferase superfamily. C5-methyltransferase family.</text>
</comment>
<dbReference type="GO" id="GO:0003677">
    <property type="term" value="F:DNA binding"/>
    <property type="evidence" value="ECO:0007669"/>
    <property type="project" value="TreeGrafter"/>
</dbReference>
<evidence type="ECO:0000313" key="9">
    <source>
        <dbReference type="Proteomes" id="UP000767446"/>
    </source>
</evidence>
<dbReference type="Proteomes" id="UP000767446">
    <property type="component" value="Unassembled WGS sequence"/>
</dbReference>
<dbReference type="Gene3D" id="3.90.120.10">
    <property type="entry name" value="DNA Methylase, subunit A, domain 2"/>
    <property type="match status" value="1"/>
</dbReference>
<dbReference type="SUPFAM" id="SSF53335">
    <property type="entry name" value="S-adenosyl-L-methionine-dependent methyltransferases"/>
    <property type="match status" value="1"/>
</dbReference>
<dbReference type="PRINTS" id="PR00105">
    <property type="entry name" value="C5METTRFRASE"/>
</dbReference>
<dbReference type="GO" id="GO:0003886">
    <property type="term" value="F:DNA (cytosine-5-)-methyltransferase activity"/>
    <property type="evidence" value="ECO:0007669"/>
    <property type="project" value="UniProtKB-EC"/>
</dbReference>
<reference evidence="8" key="1">
    <citation type="submission" date="2021-02" db="EMBL/GenBank/DDBJ databases">
        <title>Metagenome analyses of Stigonema ocellatum DSM 106950, Chlorogloea purpurea SAG 13.99 and Gomphosphaeria aponina DSM 107014.</title>
        <authorList>
            <person name="Marter P."/>
            <person name="Huang S."/>
        </authorList>
    </citation>
    <scope>NUCLEOTIDE SEQUENCE</scope>
    <source>
        <strain evidence="8">JP213</strain>
    </source>
</reference>
<keyword evidence="4" id="KW-0680">Restriction system</keyword>
<protein>
    <recommendedName>
        <fullName evidence="7">Cytosine-specific methyltransferase</fullName>
        <ecNumber evidence="7">2.1.1.37</ecNumber>
    </recommendedName>
</protein>
<dbReference type="EC" id="2.1.1.37" evidence="7"/>
<dbReference type="EMBL" id="JADQBC010000014">
    <property type="protein sequence ID" value="MBR8826894.1"/>
    <property type="molecule type" value="Genomic_DNA"/>
</dbReference>
<keyword evidence="2 5" id="KW-0808">Transferase</keyword>
<proteinExistence type="inferred from homology"/>
<keyword evidence="1 5" id="KW-0489">Methyltransferase</keyword>
<dbReference type="AlphaFoldDB" id="A0A941GNA9"/>
<dbReference type="GO" id="GO:0032259">
    <property type="term" value="P:methylation"/>
    <property type="evidence" value="ECO:0007669"/>
    <property type="project" value="UniProtKB-KW"/>
</dbReference>
<evidence type="ECO:0000256" key="4">
    <source>
        <dbReference type="ARBA" id="ARBA00022747"/>
    </source>
</evidence>
<evidence type="ECO:0000313" key="8">
    <source>
        <dbReference type="EMBL" id="MBR8826894.1"/>
    </source>
</evidence>
<comment type="caution">
    <text evidence="8">The sequence shown here is derived from an EMBL/GenBank/DDBJ whole genome shotgun (WGS) entry which is preliminary data.</text>
</comment>
<dbReference type="Gene3D" id="3.40.50.150">
    <property type="entry name" value="Vaccinia Virus protein VP39"/>
    <property type="match status" value="1"/>
</dbReference>
<evidence type="ECO:0000256" key="3">
    <source>
        <dbReference type="ARBA" id="ARBA00022691"/>
    </source>
</evidence>
<organism evidence="8 9">
    <name type="scientific">Gomphosphaeria aponina SAG 52.96 = DSM 107014</name>
    <dbReference type="NCBI Taxonomy" id="1521640"/>
    <lineage>
        <taxon>Bacteria</taxon>
        <taxon>Bacillati</taxon>
        <taxon>Cyanobacteriota</taxon>
        <taxon>Cyanophyceae</taxon>
        <taxon>Oscillatoriophycideae</taxon>
        <taxon>Chroococcales</taxon>
        <taxon>Gomphosphaeriaceae</taxon>
        <taxon>Gomphosphaeria</taxon>
    </lineage>
</organism>
<dbReference type="PROSITE" id="PS00094">
    <property type="entry name" value="C5_MTASE_1"/>
    <property type="match status" value="1"/>
</dbReference>